<reference evidence="3" key="2">
    <citation type="submission" date="2013-12" db="EMBL/GenBank/DDBJ databases">
        <title>Evolution of pathogenesis and genome organization in the Tremellales.</title>
        <authorList>
            <person name="Cuomo C."/>
            <person name="Litvintseva A."/>
            <person name="Heitman J."/>
            <person name="Chen Y."/>
            <person name="Sun S."/>
            <person name="Springer D."/>
            <person name="Dromer F."/>
            <person name="Young S."/>
            <person name="Zeng Q."/>
            <person name="Chapman S."/>
            <person name="Gujja S."/>
            <person name="Saif S."/>
            <person name="Birren B."/>
        </authorList>
    </citation>
    <scope>NUCLEOTIDE SEQUENCE [LARGE SCALE GENOMIC DNA]</scope>
    <source>
        <strain evidence="3">BCC8398</strain>
    </source>
</reference>
<dbReference type="AlphaFoldDB" id="A0A1B9GSK1"/>
<evidence type="ECO:0000313" key="2">
    <source>
        <dbReference type="EMBL" id="OCF34044.1"/>
    </source>
</evidence>
<protein>
    <submittedName>
        <fullName evidence="2">Uncharacterized protein</fullName>
    </submittedName>
</protein>
<feature type="compositionally biased region" description="Polar residues" evidence="1">
    <location>
        <begin position="1"/>
        <end position="36"/>
    </location>
</feature>
<reference evidence="2 3" key="1">
    <citation type="submission" date="2013-07" db="EMBL/GenBank/DDBJ databases">
        <title>The Genome Sequence of Cryptococcus heveanensis BCC8398.</title>
        <authorList>
            <consortium name="The Broad Institute Genome Sequencing Platform"/>
            <person name="Cuomo C."/>
            <person name="Litvintseva A."/>
            <person name="Chen Y."/>
            <person name="Heitman J."/>
            <person name="Sun S."/>
            <person name="Springer D."/>
            <person name="Dromer F."/>
            <person name="Young S.K."/>
            <person name="Zeng Q."/>
            <person name="Gargeya S."/>
            <person name="Fitzgerald M."/>
            <person name="Abouelleil A."/>
            <person name="Alvarado L."/>
            <person name="Berlin A.M."/>
            <person name="Chapman S.B."/>
            <person name="Dewar J."/>
            <person name="Goldberg J."/>
            <person name="Griggs A."/>
            <person name="Gujja S."/>
            <person name="Hansen M."/>
            <person name="Howarth C."/>
            <person name="Imamovic A."/>
            <person name="Larimer J."/>
            <person name="McCowan C."/>
            <person name="Murphy C."/>
            <person name="Pearson M."/>
            <person name="Priest M."/>
            <person name="Roberts A."/>
            <person name="Saif S."/>
            <person name="Shea T."/>
            <person name="Sykes S."/>
            <person name="Wortman J."/>
            <person name="Nusbaum C."/>
            <person name="Birren B."/>
        </authorList>
    </citation>
    <scope>NUCLEOTIDE SEQUENCE [LARGE SCALE GENOMIC DNA]</scope>
    <source>
        <strain evidence="2 3">BCC8398</strain>
    </source>
</reference>
<gene>
    <name evidence="2" type="ORF">I316_04391</name>
</gene>
<evidence type="ECO:0000256" key="1">
    <source>
        <dbReference type="SAM" id="MobiDB-lite"/>
    </source>
</evidence>
<dbReference type="Proteomes" id="UP000092666">
    <property type="component" value="Unassembled WGS sequence"/>
</dbReference>
<evidence type="ECO:0000313" key="3">
    <source>
        <dbReference type="Proteomes" id="UP000092666"/>
    </source>
</evidence>
<organism evidence="2 3">
    <name type="scientific">Kwoniella heveanensis BCC8398</name>
    <dbReference type="NCBI Taxonomy" id="1296120"/>
    <lineage>
        <taxon>Eukaryota</taxon>
        <taxon>Fungi</taxon>
        <taxon>Dikarya</taxon>
        <taxon>Basidiomycota</taxon>
        <taxon>Agaricomycotina</taxon>
        <taxon>Tremellomycetes</taxon>
        <taxon>Tremellales</taxon>
        <taxon>Cryptococcaceae</taxon>
        <taxon>Kwoniella</taxon>
    </lineage>
</organism>
<name>A0A1B9GSK1_9TREE</name>
<dbReference type="EMBL" id="KI669502">
    <property type="protein sequence ID" value="OCF34044.1"/>
    <property type="molecule type" value="Genomic_DNA"/>
</dbReference>
<sequence>MDTTNDIDIGTSSETGGDGTPDQTSVAPTEEPQLSDQFEDWKSGAATQITENASKLAIETAERLIRLYTASRHPRERYEKALYSMETDAFPLNNGKVSAKVFCAPAGQLPNAFEACSTIPTEVSNAGGDPSGTESATDISQNMFGSVWGHTAILGPPTFADQDQGLLYEAEQDHVVSKSKSIAEGVISNWRKTFEAQLADEISIHLKSIVDTRL</sequence>
<proteinExistence type="predicted"/>
<accession>A0A1B9GSK1</accession>
<feature type="region of interest" description="Disordered" evidence="1">
    <location>
        <begin position="1"/>
        <end position="37"/>
    </location>
</feature>
<keyword evidence="3" id="KW-1185">Reference proteome</keyword>